<keyword evidence="2" id="KW-0732">Signal</keyword>
<gene>
    <name evidence="3" type="ORF">F3Y22_tig00110931pilonHSYRG00101</name>
</gene>
<sequence>MARFLLLYLVLVNAFLAMASENAQTSGSADLQHHPKIRKLGNHLLAKNIGNAPVSSPFQAPHSADDINEPNKGKNVTVEGDAIHLQKPHHSSEKSIVGAV</sequence>
<keyword evidence="4" id="KW-1185">Reference proteome</keyword>
<feature type="chain" id="PRO_5025636184" evidence="2">
    <location>
        <begin position="20"/>
        <end position="100"/>
    </location>
</feature>
<evidence type="ECO:0000256" key="2">
    <source>
        <dbReference type="SAM" id="SignalP"/>
    </source>
</evidence>
<dbReference type="EMBL" id="VEPZ02001167">
    <property type="protein sequence ID" value="KAE8689791.1"/>
    <property type="molecule type" value="Genomic_DNA"/>
</dbReference>
<feature type="signal peptide" evidence="2">
    <location>
        <begin position="1"/>
        <end position="19"/>
    </location>
</feature>
<reference evidence="3" key="1">
    <citation type="submission" date="2019-09" db="EMBL/GenBank/DDBJ databases">
        <title>Draft genome information of white flower Hibiscus syriacus.</title>
        <authorList>
            <person name="Kim Y.-M."/>
        </authorList>
    </citation>
    <scope>NUCLEOTIDE SEQUENCE [LARGE SCALE GENOMIC DNA]</scope>
    <source>
        <strain evidence="3">YM2019G1</strain>
    </source>
</reference>
<dbReference type="AlphaFoldDB" id="A0A6A2ZCQ8"/>
<accession>A0A6A2ZCQ8</accession>
<comment type="caution">
    <text evidence="3">The sequence shown here is derived from an EMBL/GenBank/DDBJ whole genome shotgun (WGS) entry which is preliminary data.</text>
</comment>
<evidence type="ECO:0000256" key="1">
    <source>
        <dbReference type="SAM" id="MobiDB-lite"/>
    </source>
</evidence>
<dbReference type="Proteomes" id="UP000436088">
    <property type="component" value="Unassembled WGS sequence"/>
</dbReference>
<name>A0A6A2ZCQ8_HIBSY</name>
<feature type="compositionally biased region" description="Basic and acidic residues" evidence="1">
    <location>
        <begin position="63"/>
        <end position="72"/>
    </location>
</feature>
<organism evidence="3 4">
    <name type="scientific">Hibiscus syriacus</name>
    <name type="common">Rose of Sharon</name>
    <dbReference type="NCBI Taxonomy" id="106335"/>
    <lineage>
        <taxon>Eukaryota</taxon>
        <taxon>Viridiplantae</taxon>
        <taxon>Streptophyta</taxon>
        <taxon>Embryophyta</taxon>
        <taxon>Tracheophyta</taxon>
        <taxon>Spermatophyta</taxon>
        <taxon>Magnoliopsida</taxon>
        <taxon>eudicotyledons</taxon>
        <taxon>Gunneridae</taxon>
        <taxon>Pentapetalae</taxon>
        <taxon>rosids</taxon>
        <taxon>malvids</taxon>
        <taxon>Malvales</taxon>
        <taxon>Malvaceae</taxon>
        <taxon>Malvoideae</taxon>
        <taxon>Hibiscus</taxon>
    </lineage>
</organism>
<protein>
    <submittedName>
        <fullName evidence="3">Uncharacterized protein</fullName>
    </submittedName>
</protein>
<feature type="region of interest" description="Disordered" evidence="1">
    <location>
        <begin position="51"/>
        <end position="75"/>
    </location>
</feature>
<evidence type="ECO:0000313" key="4">
    <source>
        <dbReference type="Proteomes" id="UP000436088"/>
    </source>
</evidence>
<proteinExistence type="predicted"/>
<evidence type="ECO:0000313" key="3">
    <source>
        <dbReference type="EMBL" id="KAE8689791.1"/>
    </source>
</evidence>